<feature type="compositionally biased region" description="Basic and acidic residues" evidence="3">
    <location>
        <begin position="645"/>
        <end position="655"/>
    </location>
</feature>
<dbReference type="PROSITE" id="PS50014">
    <property type="entry name" value="BROMODOMAIN_2"/>
    <property type="match status" value="1"/>
</dbReference>
<evidence type="ECO:0000313" key="5">
    <source>
        <dbReference type="EMBL" id="EFJ10182.1"/>
    </source>
</evidence>
<keyword evidence="6" id="KW-1185">Reference proteome</keyword>
<feature type="domain" description="Bromo" evidence="4">
    <location>
        <begin position="396"/>
        <end position="450"/>
    </location>
</feature>
<dbReference type="SUPFAM" id="SSF47370">
    <property type="entry name" value="Bromodomain"/>
    <property type="match status" value="1"/>
</dbReference>
<feature type="compositionally biased region" description="Low complexity" evidence="3">
    <location>
        <begin position="280"/>
        <end position="290"/>
    </location>
</feature>
<feature type="region of interest" description="Disordered" evidence="3">
    <location>
        <begin position="929"/>
        <end position="976"/>
    </location>
</feature>
<feature type="compositionally biased region" description="Polar residues" evidence="3">
    <location>
        <begin position="674"/>
        <end position="692"/>
    </location>
</feature>
<dbReference type="KEGG" id="smo:SELMODRAFT_427358"/>
<gene>
    <name evidence="5" type="ORF">SELMODRAFT_427358</name>
</gene>
<dbReference type="InterPro" id="IPR001487">
    <property type="entry name" value="Bromodomain"/>
</dbReference>
<feature type="compositionally biased region" description="Low complexity" evidence="3">
    <location>
        <begin position="298"/>
        <end position="315"/>
    </location>
</feature>
<feature type="region of interest" description="Disordered" evidence="3">
    <location>
        <begin position="152"/>
        <end position="384"/>
    </location>
</feature>
<dbReference type="eggNOG" id="KOG0955">
    <property type="taxonomic scope" value="Eukaryota"/>
</dbReference>
<dbReference type="PANTHER" id="PTHR22881:SF27">
    <property type="entry name" value="BROMODOMAIN CONTAINING 7_9"/>
    <property type="match status" value="1"/>
</dbReference>
<dbReference type="Proteomes" id="UP000001514">
    <property type="component" value="Unassembled WGS sequence"/>
</dbReference>
<accession>D8SZB6</accession>
<feature type="compositionally biased region" description="Basic and acidic residues" evidence="3">
    <location>
        <begin position="333"/>
        <end position="345"/>
    </location>
</feature>
<dbReference type="Pfam" id="PF00439">
    <property type="entry name" value="Bromodomain"/>
    <property type="match status" value="1"/>
</dbReference>
<dbReference type="STRING" id="88036.D8SZB6"/>
<dbReference type="OMA" id="DYECEER"/>
<keyword evidence="1 2" id="KW-0103">Bromodomain</keyword>
<dbReference type="Gramene" id="EFJ10182">
    <property type="protein sequence ID" value="EFJ10182"/>
    <property type="gene ID" value="SELMODRAFT_427358"/>
</dbReference>
<feature type="compositionally biased region" description="Pro residues" evidence="3">
    <location>
        <begin position="15"/>
        <end position="28"/>
    </location>
</feature>
<dbReference type="AlphaFoldDB" id="D8SZB6"/>
<dbReference type="Gene3D" id="1.20.920.10">
    <property type="entry name" value="Bromodomain-like"/>
    <property type="match status" value="1"/>
</dbReference>
<feature type="region of interest" description="Disordered" evidence="3">
    <location>
        <begin position="662"/>
        <end position="760"/>
    </location>
</feature>
<feature type="compositionally biased region" description="Low complexity" evidence="3">
    <location>
        <begin position="249"/>
        <end position="269"/>
    </location>
</feature>
<dbReference type="HOGENOM" id="CLU_305532_0_0_1"/>
<dbReference type="InterPro" id="IPR036427">
    <property type="entry name" value="Bromodomain-like_sf"/>
</dbReference>
<evidence type="ECO:0000256" key="2">
    <source>
        <dbReference type="PROSITE-ProRule" id="PRU00035"/>
    </source>
</evidence>
<feature type="compositionally biased region" description="Basic residues" evidence="3">
    <location>
        <begin position="157"/>
        <end position="171"/>
    </location>
</feature>
<feature type="region of interest" description="Disordered" evidence="3">
    <location>
        <begin position="636"/>
        <end position="655"/>
    </location>
</feature>
<feature type="compositionally biased region" description="Low complexity" evidence="3">
    <location>
        <begin position="934"/>
        <end position="952"/>
    </location>
</feature>
<dbReference type="SMART" id="SM00297">
    <property type="entry name" value="BROMO"/>
    <property type="match status" value="1"/>
</dbReference>
<reference evidence="5 6" key="1">
    <citation type="journal article" date="2011" name="Science">
        <title>The Selaginella genome identifies genetic changes associated with the evolution of vascular plants.</title>
        <authorList>
            <person name="Banks J.A."/>
            <person name="Nishiyama T."/>
            <person name="Hasebe M."/>
            <person name="Bowman J.L."/>
            <person name="Gribskov M."/>
            <person name="dePamphilis C."/>
            <person name="Albert V.A."/>
            <person name="Aono N."/>
            <person name="Aoyama T."/>
            <person name="Ambrose B.A."/>
            <person name="Ashton N.W."/>
            <person name="Axtell M.J."/>
            <person name="Barker E."/>
            <person name="Barker M.S."/>
            <person name="Bennetzen J.L."/>
            <person name="Bonawitz N.D."/>
            <person name="Chapple C."/>
            <person name="Cheng C."/>
            <person name="Correa L.G."/>
            <person name="Dacre M."/>
            <person name="DeBarry J."/>
            <person name="Dreyer I."/>
            <person name="Elias M."/>
            <person name="Engstrom E.M."/>
            <person name="Estelle M."/>
            <person name="Feng L."/>
            <person name="Finet C."/>
            <person name="Floyd S.K."/>
            <person name="Frommer W.B."/>
            <person name="Fujita T."/>
            <person name="Gramzow L."/>
            <person name="Gutensohn M."/>
            <person name="Harholt J."/>
            <person name="Hattori M."/>
            <person name="Heyl A."/>
            <person name="Hirai T."/>
            <person name="Hiwatashi Y."/>
            <person name="Ishikawa M."/>
            <person name="Iwata M."/>
            <person name="Karol K.G."/>
            <person name="Koehler B."/>
            <person name="Kolukisaoglu U."/>
            <person name="Kubo M."/>
            <person name="Kurata T."/>
            <person name="Lalonde S."/>
            <person name="Li K."/>
            <person name="Li Y."/>
            <person name="Litt A."/>
            <person name="Lyons E."/>
            <person name="Manning G."/>
            <person name="Maruyama T."/>
            <person name="Michael T.P."/>
            <person name="Mikami K."/>
            <person name="Miyazaki S."/>
            <person name="Morinaga S."/>
            <person name="Murata T."/>
            <person name="Mueller-Roeber B."/>
            <person name="Nelson D.R."/>
            <person name="Obara M."/>
            <person name="Oguri Y."/>
            <person name="Olmstead R.G."/>
            <person name="Onodera N."/>
            <person name="Petersen B.L."/>
            <person name="Pils B."/>
            <person name="Prigge M."/>
            <person name="Rensing S.A."/>
            <person name="Riano-Pachon D.M."/>
            <person name="Roberts A.W."/>
            <person name="Sato Y."/>
            <person name="Scheller H.V."/>
            <person name="Schulz B."/>
            <person name="Schulz C."/>
            <person name="Shakirov E.V."/>
            <person name="Shibagaki N."/>
            <person name="Shinohara N."/>
            <person name="Shippen D.E."/>
            <person name="Soerensen I."/>
            <person name="Sotooka R."/>
            <person name="Sugimoto N."/>
            <person name="Sugita M."/>
            <person name="Sumikawa N."/>
            <person name="Tanurdzic M."/>
            <person name="Theissen G."/>
            <person name="Ulvskov P."/>
            <person name="Wakazuki S."/>
            <person name="Weng J.K."/>
            <person name="Willats W.W."/>
            <person name="Wipf D."/>
            <person name="Wolf P.G."/>
            <person name="Yang L."/>
            <person name="Zimmer A.D."/>
            <person name="Zhu Q."/>
            <person name="Mitros T."/>
            <person name="Hellsten U."/>
            <person name="Loque D."/>
            <person name="Otillar R."/>
            <person name="Salamov A."/>
            <person name="Schmutz J."/>
            <person name="Shapiro H."/>
            <person name="Lindquist E."/>
            <person name="Lucas S."/>
            <person name="Rokhsar D."/>
            <person name="Grigoriev I.V."/>
        </authorList>
    </citation>
    <scope>NUCLEOTIDE SEQUENCE [LARGE SCALE GENOMIC DNA]</scope>
</reference>
<feature type="region of interest" description="Disordered" evidence="3">
    <location>
        <begin position="776"/>
        <end position="815"/>
    </location>
</feature>
<feature type="region of interest" description="Disordered" evidence="3">
    <location>
        <begin position="1"/>
        <end position="89"/>
    </location>
</feature>
<dbReference type="EMBL" id="GL377655">
    <property type="protein sequence ID" value="EFJ10182.1"/>
    <property type="molecule type" value="Genomic_DNA"/>
</dbReference>
<organism evidence="6">
    <name type="scientific">Selaginella moellendorffii</name>
    <name type="common">Spikemoss</name>
    <dbReference type="NCBI Taxonomy" id="88036"/>
    <lineage>
        <taxon>Eukaryota</taxon>
        <taxon>Viridiplantae</taxon>
        <taxon>Streptophyta</taxon>
        <taxon>Embryophyta</taxon>
        <taxon>Tracheophyta</taxon>
        <taxon>Lycopodiopsida</taxon>
        <taxon>Selaginellales</taxon>
        <taxon>Selaginellaceae</taxon>
        <taxon>Selaginella</taxon>
    </lineage>
</organism>
<protein>
    <recommendedName>
        <fullName evidence="4">Bromo domain-containing protein</fullName>
    </recommendedName>
</protein>
<dbReference type="InParanoid" id="D8SZB6"/>
<dbReference type="InterPro" id="IPR051831">
    <property type="entry name" value="Bromodomain_contain_prot"/>
</dbReference>
<evidence type="ECO:0000259" key="4">
    <source>
        <dbReference type="PROSITE" id="PS50014"/>
    </source>
</evidence>
<sequence length="995" mass="107756">MADKDTHPHHYPSSSSPPPPPPPPPPHSLPSSSGAAPCSSSATAAAASQRHQRLLQGTNLKQQQHSAADLRRNPGVKHGVANHKPGGVNLRQTQQVLVNHRQDLARPEHNLAKKPAAGQVLARHEHNLAKQPAAGQNLPRHEHNLARQPAAGQNIANHKHGAGNHHGKLPKKPSSSIQQPIEAKKVPAPVSSTKPVTKPRSSRDDEASALSPKKKQLKLILKLRKPQQDGPELPPPPQGVRSKAPASNGVASTGLGSGSSGLSSPSGVTRSRHPEARSNGTAAAATAAGGSVEHRQRTPAAVTTTTTTTSASASESMEDEGLQQHSSRKRKFRDAPEGTGEEEKVAASTADAEDGSKRRMKQQEKDVRFVPTPTSGLLENGSPPHRVLEELLERFQKKDTYGVFAEPVDPEEIPDYLDIIKEPMDFSTIKKKLSKGAYGSIELFEQRYEIQRSENNLLQTVCTDNKQAKAIKDIARKAFDVLKGRLNGQRKGPGKQSKLKRCTTRRFSEQQGSDVTPGAGLADGKKASTIDRVADLSHKSNSPFQSSANDFEFPEGSLSKAASLKDGRRLLTVDENRRHTYRPPEPFEDAVVAQIVPSGVQYGGSYAQSLALFGANFKRPAWDFVARKIRKVLAPNVPFGPGWVGEHEKSSRPDCIRTEPAAQQILPRDEAKDSSQQPPAIEVPSSTATTSAGAPAAPQQQQQQPQQQQQQQIKKPPARFPPPLQRDHPGGSAAAENQAEASRYPAPAPPKFGPNGSVGFSGMDASRGAWSLQKALGVQESGARDKSSSSGGGLPRVFGQEHANPGRSNAEPAAAASVPSTMAFHGLSAYGNSSGNATSAGGPLFGMPGLGGQGMMAKQSATATPPQQPQPQQHHHQQQQLRPDMNASSADFFRQQSHDFHLKEQQQQQQQMGVYNAISQSLLQPWKSHRFQPQQQQQLHHLHQQQQQQQHHQQQHQHHHNQLQLRPLPPDLNVRLQSPKPIRRFVLLENAKMMS</sequence>
<feature type="compositionally biased region" description="Basic residues" evidence="3">
    <location>
        <begin position="212"/>
        <end position="225"/>
    </location>
</feature>
<dbReference type="PRINTS" id="PR00503">
    <property type="entry name" value="BROMODOMAIN"/>
</dbReference>
<evidence type="ECO:0000313" key="6">
    <source>
        <dbReference type="Proteomes" id="UP000001514"/>
    </source>
</evidence>
<dbReference type="PANTHER" id="PTHR22881">
    <property type="entry name" value="BROMODOMAIN CONTAINING PROTEIN"/>
    <property type="match status" value="1"/>
</dbReference>
<feature type="compositionally biased region" description="Polar residues" evidence="3">
    <location>
        <begin position="55"/>
        <end position="66"/>
    </location>
</feature>
<feature type="region of interest" description="Disordered" evidence="3">
    <location>
        <begin position="842"/>
        <end position="884"/>
    </location>
</feature>
<name>D8SZB6_SELML</name>
<feature type="compositionally biased region" description="Low complexity" evidence="3">
    <location>
        <begin position="694"/>
        <end position="712"/>
    </location>
</feature>
<feature type="compositionally biased region" description="Low complexity" evidence="3">
    <location>
        <begin position="29"/>
        <end position="48"/>
    </location>
</feature>
<proteinExistence type="predicted"/>
<evidence type="ECO:0000256" key="3">
    <source>
        <dbReference type="SAM" id="MobiDB-lite"/>
    </source>
</evidence>
<feature type="compositionally biased region" description="Basic and acidic residues" evidence="3">
    <location>
        <begin position="354"/>
        <end position="368"/>
    </location>
</feature>
<feature type="region of interest" description="Disordered" evidence="3">
    <location>
        <begin position="486"/>
        <end position="523"/>
    </location>
</feature>
<evidence type="ECO:0000256" key="1">
    <source>
        <dbReference type="ARBA" id="ARBA00023117"/>
    </source>
</evidence>